<dbReference type="PANTHER" id="PTHR36966:SF1">
    <property type="entry name" value="REP-ASSOCIATED TYROSINE TRANSPOSASE"/>
    <property type="match status" value="1"/>
</dbReference>
<dbReference type="Proteomes" id="UP001526143">
    <property type="component" value="Unassembled WGS sequence"/>
</dbReference>
<comment type="caution">
    <text evidence="2">The sequence shown here is derived from an EMBL/GenBank/DDBJ whole genome shotgun (WGS) entry which is preliminary data.</text>
</comment>
<dbReference type="EMBL" id="JAOWRF010000405">
    <property type="protein sequence ID" value="MCV3217354.1"/>
    <property type="molecule type" value="Genomic_DNA"/>
</dbReference>
<evidence type="ECO:0000313" key="2">
    <source>
        <dbReference type="EMBL" id="MCV3217354.1"/>
    </source>
</evidence>
<dbReference type="SMART" id="SM01321">
    <property type="entry name" value="Y1_Tnp"/>
    <property type="match status" value="1"/>
</dbReference>
<dbReference type="PANTHER" id="PTHR36966">
    <property type="entry name" value="REP-ASSOCIATED TYROSINE TRANSPOSASE"/>
    <property type="match status" value="1"/>
</dbReference>
<proteinExistence type="predicted"/>
<dbReference type="Gene3D" id="3.30.70.1290">
    <property type="entry name" value="Transposase IS200-like"/>
    <property type="match status" value="1"/>
</dbReference>
<keyword evidence="3" id="KW-1185">Reference proteome</keyword>
<dbReference type="InterPro" id="IPR052715">
    <property type="entry name" value="RAYT_transposase"/>
</dbReference>
<protein>
    <submittedName>
        <fullName evidence="2">Transposase</fullName>
    </submittedName>
</protein>
<gene>
    <name evidence="2" type="ORF">OGM63_28250</name>
</gene>
<evidence type="ECO:0000313" key="3">
    <source>
        <dbReference type="Proteomes" id="UP001526143"/>
    </source>
</evidence>
<dbReference type="SUPFAM" id="SSF143422">
    <property type="entry name" value="Transposase IS200-like"/>
    <property type="match status" value="1"/>
</dbReference>
<dbReference type="InterPro" id="IPR036515">
    <property type="entry name" value="Transposase_17_sf"/>
</dbReference>
<dbReference type="InterPro" id="IPR002686">
    <property type="entry name" value="Transposase_17"/>
</dbReference>
<sequence>MTKPKFKGKYRIESTRLPNRDYAANGWYFVTICTKDCFDYFGQVMSGEVKVSEIGEIAQKYWVEITNHFEYTQINAYVIMPNHVHGIVVIDKPTDVETRNFTDVETRNFTDVETRNFTDVETRNFTDVETRNFASLQKPVDESNKFGPLKSGSLQAIIHAYKSAVTRHCRHNNYDHFAWQSRFYEHIIRADGSLDRIREYIINNPAKWEHEKNNSANLWM</sequence>
<feature type="domain" description="Transposase IS200-like" evidence="1">
    <location>
        <begin position="23"/>
        <end position="204"/>
    </location>
</feature>
<evidence type="ECO:0000259" key="1">
    <source>
        <dbReference type="SMART" id="SM01321"/>
    </source>
</evidence>
<name>A0ABT3B7N8_9CYAN</name>
<dbReference type="RefSeq" id="WP_263749059.1">
    <property type="nucleotide sequence ID" value="NZ_JAOWRF010000405.1"/>
</dbReference>
<accession>A0ABT3B7N8</accession>
<organism evidence="2 3">
    <name type="scientific">Plectonema radiosum NIES-515</name>
    <dbReference type="NCBI Taxonomy" id="2986073"/>
    <lineage>
        <taxon>Bacteria</taxon>
        <taxon>Bacillati</taxon>
        <taxon>Cyanobacteriota</taxon>
        <taxon>Cyanophyceae</taxon>
        <taxon>Oscillatoriophycideae</taxon>
        <taxon>Oscillatoriales</taxon>
        <taxon>Microcoleaceae</taxon>
        <taxon>Plectonema</taxon>
    </lineage>
</organism>
<reference evidence="2 3" key="1">
    <citation type="submission" date="2022-10" db="EMBL/GenBank/DDBJ databases">
        <title>Identification of biosynthetic pathway for the production of the potent trypsin inhibitor radiosumin.</title>
        <authorList>
            <person name="Fewer D.P."/>
            <person name="Delbaje E."/>
            <person name="Ouyang X."/>
            <person name="Agostino P.D."/>
            <person name="Wahlsten M."/>
            <person name="Jokela J."/>
            <person name="Permi P."/>
            <person name="Haapaniemi E."/>
            <person name="Koistinen H."/>
        </authorList>
    </citation>
    <scope>NUCLEOTIDE SEQUENCE [LARGE SCALE GENOMIC DNA]</scope>
    <source>
        <strain evidence="2 3">NIES-515</strain>
    </source>
</reference>